<gene>
    <name evidence="1" type="ORF">RISK_000472</name>
</gene>
<protein>
    <submittedName>
        <fullName evidence="1">Uncharacterized protein</fullName>
    </submittedName>
</protein>
<dbReference type="EMBL" id="LECT01000006">
    <property type="protein sequence ID" value="KLU07394.1"/>
    <property type="molecule type" value="Genomic_DNA"/>
</dbReference>
<comment type="caution">
    <text evidence="1">The sequence shown here is derived from an EMBL/GenBank/DDBJ whole genome shotgun (WGS) entry which is preliminary data.</text>
</comment>
<name>A0A0J1EPL0_RHOIS</name>
<reference evidence="1" key="1">
    <citation type="submission" date="2015-05" db="EMBL/GenBank/DDBJ databases">
        <title>Permanent draft genome of Rhodopirellula islandicus K833.</title>
        <authorList>
            <person name="Kizina J."/>
            <person name="Richter M."/>
            <person name="Glockner F.O."/>
            <person name="Harder J."/>
        </authorList>
    </citation>
    <scope>NUCLEOTIDE SEQUENCE [LARGE SCALE GENOMIC DNA]</scope>
    <source>
        <strain evidence="1">K833</strain>
    </source>
</reference>
<organism evidence="1 2">
    <name type="scientific">Rhodopirellula islandica</name>
    <dbReference type="NCBI Taxonomy" id="595434"/>
    <lineage>
        <taxon>Bacteria</taxon>
        <taxon>Pseudomonadati</taxon>
        <taxon>Planctomycetota</taxon>
        <taxon>Planctomycetia</taxon>
        <taxon>Pirellulales</taxon>
        <taxon>Pirellulaceae</taxon>
        <taxon>Rhodopirellula</taxon>
    </lineage>
</organism>
<proteinExistence type="predicted"/>
<dbReference type="PATRIC" id="fig|595434.4.peg.456"/>
<dbReference type="AlphaFoldDB" id="A0A0J1EPL0"/>
<sequence length="72" mass="8068">MDRRRRIDQANGRGVGTQGGDGECVAVGEIFISLKKRMPSETPVSREDRHWSGDCNCRTFHLGPFPLLLPRS</sequence>
<evidence type="ECO:0000313" key="2">
    <source>
        <dbReference type="Proteomes" id="UP000036367"/>
    </source>
</evidence>
<accession>A0A0J1EPL0</accession>
<evidence type="ECO:0000313" key="1">
    <source>
        <dbReference type="EMBL" id="KLU07394.1"/>
    </source>
</evidence>
<dbReference type="STRING" id="595434.RISK_000472"/>
<keyword evidence="2" id="KW-1185">Reference proteome</keyword>
<dbReference type="Proteomes" id="UP000036367">
    <property type="component" value="Unassembled WGS sequence"/>
</dbReference>